<dbReference type="InterPro" id="IPR013083">
    <property type="entry name" value="Znf_RING/FYVE/PHD"/>
</dbReference>
<evidence type="ECO:0000313" key="12">
    <source>
        <dbReference type="EMBL" id="KAL3867157.1"/>
    </source>
</evidence>
<reference evidence="12 13" key="1">
    <citation type="submission" date="2024-11" db="EMBL/GenBank/DDBJ databases">
        <title>Chromosome-level genome assembly of the freshwater bivalve Anodonta woodiana.</title>
        <authorList>
            <person name="Chen X."/>
        </authorList>
    </citation>
    <scope>NUCLEOTIDE SEQUENCE [LARGE SCALE GENOMIC DNA]</scope>
    <source>
        <strain evidence="12">MN2024</strain>
        <tissue evidence="12">Gills</tissue>
    </source>
</reference>
<feature type="region of interest" description="Disordered" evidence="9">
    <location>
        <begin position="401"/>
        <end position="424"/>
    </location>
</feature>
<feature type="region of interest" description="Disordered" evidence="9">
    <location>
        <begin position="454"/>
        <end position="485"/>
    </location>
</feature>
<dbReference type="GO" id="GO:0008270">
    <property type="term" value="F:zinc ion binding"/>
    <property type="evidence" value="ECO:0007669"/>
    <property type="project" value="UniProtKB-KW"/>
</dbReference>
<keyword evidence="13" id="KW-1185">Reference proteome</keyword>
<dbReference type="Gene3D" id="2.60.120.780">
    <property type="entry name" value="PINIT domain"/>
    <property type="match status" value="1"/>
</dbReference>
<evidence type="ECO:0000256" key="9">
    <source>
        <dbReference type="SAM" id="MobiDB-lite"/>
    </source>
</evidence>
<organism evidence="12 13">
    <name type="scientific">Sinanodonta woodiana</name>
    <name type="common">Chinese pond mussel</name>
    <name type="synonym">Anodonta woodiana</name>
    <dbReference type="NCBI Taxonomy" id="1069815"/>
    <lineage>
        <taxon>Eukaryota</taxon>
        <taxon>Metazoa</taxon>
        <taxon>Spiralia</taxon>
        <taxon>Lophotrochozoa</taxon>
        <taxon>Mollusca</taxon>
        <taxon>Bivalvia</taxon>
        <taxon>Autobranchia</taxon>
        <taxon>Heteroconchia</taxon>
        <taxon>Palaeoheterodonta</taxon>
        <taxon>Unionida</taxon>
        <taxon>Unionoidea</taxon>
        <taxon>Unionidae</taxon>
        <taxon>Unioninae</taxon>
        <taxon>Sinanodonta</taxon>
    </lineage>
</organism>
<feature type="domain" description="SP-RING-type" evidence="10">
    <location>
        <begin position="313"/>
        <end position="398"/>
    </location>
</feature>
<dbReference type="InterPro" id="IPR038654">
    <property type="entry name" value="PINIT_sf"/>
</dbReference>
<feature type="compositionally biased region" description="Low complexity" evidence="9">
    <location>
        <begin position="91"/>
        <end position="102"/>
    </location>
</feature>
<dbReference type="FunFam" id="2.60.120.780:FF:000001">
    <property type="entry name" value="E3 SUMO-protein ligase PIAS2 isoform X1"/>
    <property type="match status" value="1"/>
</dbReference>
<keyword evidence="7" id="KW-0862">Zinc</keyword>
<dbReference type="PANTHER" id="PTHR10782">
    <property type="entry name" value="ZINC FINGER MIZ DOMAIN-CONTAINING PROTEIN"/>
    <property type="match status" value="1"/>
</dbReference>
<dbReference type="EMBL" id="JBJQND010000009">
    <property type="protein sequence ID" value="KAL3867157.1"/>
    <property type="molecule type" value="Genomic_DNA"/>
</dbReference>
<dbReference type="Proteomes" id="UP001634394">
    <property type="component" value="Unassembled WGS sequence"/>
</dbReference>
<accession>A0ABD3W345</accession>
<dbReference type="GO" id="GO:0016740">
    <property type="term" value="F:transferase activity"/>
    <property type="evidence" value="ECO:0007669"/>
    <property type="project" value="UniProtKB-KW"/>
</dbReference>
<dbReference type="PANTHER" id="PTHR10782:SF94">
    <property type="entry name" value="SUPPRESSOR OF VARIEGATION 2-10, ISOFORM I"/>
    <property type="match status" value="1"/>
</dbReference>
<keyword evidence="5 8" id="KW-0863">Zinc-finger</keyword>
<evidence type="ECO:0000259" key="11">
    <source>
        <dbReference type="PROSITE" id="PS51466"/>
    </source>
</evidence>
<dbReference type="Pfam" id="PF02891">
    <property type="entry name" value="zf-MIZ"/>
    <property type="match status" value="1"/>
</dbReference>
<evidence type="ECO:0000256" key="5">
    <source>
        <dbReference type="ARBA" id="ARBA00022771"/>
    </source>
</evidence>
<dbReference type="PROSITE" id="PS51466">
    <property type="entry name" value="PINIT"/>
    <property type="match status" value="1"/>
</dbReference>
<evidence type="ECO:0000256" key="6">
    <source>
        <dbReference type="ARBA" id="ARBA00022786"/>
    </source>
</evidence>
<evidence type="ECO:0000256" key="1">
    <source>
        <dbReference type="ARBA" id="ARBA00004718"/>
    </source>
</evidence>
<evidence type="ECO:0000256" key="7">
    <source>
        <dbReference type="ARBA" id="ARBA00022833"/>
    </source>
</evidence>
<dbReference type="AlphaFoldDB" id="A0ABD3W345"/>
<keyword evidence="6" id="KW-0833">Ubl conjugation pathway</keyword>
<evidence type="ECO:0000313" key="13">
    <source>
        <dbReference type="Proteomes" id="UP001634394"/>
    </source>
</evidence>
<feature type="compositionally biased region" description="Polar residues" evidence="9">
    <location>
        <begin position="468"/>
        <end position="485"/>
    </location>
</feature>
<dbReference type="PROSITE" id="PS51044">
    <property type="entry name" value="ZF_SP_RING"/>
    <property type="match status" value="1"/>
</dbReference>
<dbReference type="Gene3D" id="3.30.40.10">
    <property type="entry name" value="Zinc/RING finger domain, C3HC4 (zinc finger)"/>
    <property type="match status" value="1"/>
</dbReference>
<sequence>MPSSTCDMAETEELKQMVLSFRRAELVELLGFAGLNKMGVKATLLQRAISLIQSQRGLSVPLQIKIRELYRQIFSNDRRRFPGKTLSPPQAHTAATTAVTNTGPVDFSRHPETNHSGQPNGIPVHPDVRFKRLPFYDILGELLKPTSLVPRSNSRFQETYFVFHLTPQQAQDIAMSRDFRPGAKCEYTIQIQLRFCLLETSCEQDDNFPPSICVRVNGKMAPLPNPIPTNKPGVEPKRPGRPVDITSLCRISPTMPNHVEISWASEYVRGYCVCVNLVKRLTSDILLSRLKQFGQRHPDHTRALIKEKLTHDPDSEVATTSLRVSLMCPLGKMRIQIPCRAGTCSHLQTFDAMTFLMMNEKKPTWMCPVCDRPAPFHKLIIDGLFVEICRQETEANEIQFTDDGSWSPLRQSKESHLISSPSRSSSSAAAAADVVDCSGSPNKKPKMEVIDLTVSSDEEEDEAPSSSRPISNGCVSPSVISIDSPAGPQSVSSICVQSVTPPSLPPPPHLLLMSLPQPPNCYMPTSFTSSKPNISSISSIVGSSSTLSQPVQQHQGSIPYTSMRLGTSSTLAPPAHCNNTIPPAPTLSRPAMPHMPPLPTAPPGLIPSLPIVPMSQMPSGALTRSSTNKSPLVDLDKLCSLLDTDRNSEEISEILGLTDFPMTSSNAGSRMFTISPSDVIALD</sequence>
<keyword evidence="3" id="KW-0808">Transferase</keyword>
<dbReference type="InterPro" id="IPR036361">
    <property type="entry name" value="SAP_dom_sf"/>
</dbReference>
<dbReference type="SUPFAM" id="SSF68906">
    <property type="entry name" value="SAP domain"/>
    <property type="match status" value="1"/>
</dbReference>
<name>A0ABD3W345_SINWO</name>
<dbReference type="Gene3D" id="1.10.720.30">
    <property type="entry name" value="SAP domain"/>
    <property type="match status" value="1"/>
</dbReference>
<proteinExistence type="inferred from homology"/>
<feature type="region of interest" description="Disordered" evidence="9">
    <location>
        <begin position="81"/>
        <end position="104"/>
    </location>
</feature>
<feature type="region of interest" description="Disordered" evidence="9">
    <location>
        <begin position="429"/>
        <end position="448"/>
    </location>
</feature>
<dbReference type="InterPro" id="IPR023321">
    <property type="entry name" value="PINIT"/>
</dbReference>
<evidence type="ECO:0000256" key="8">
    <source>
        <dbReference type="PROSITE-ProRule" id="PRU00452"/>
    </source>
</evidence>
<evidence type="ECO:0000259" key="10">
    <source>
        <dbReference type="PROSITE" id="PS51044"/>
    </source>
</evidence>
<keyword evidence="4" id="KW-0479">Metal-binding</keyword>
<dbReference type="InterPro" id="IPR004181">
    <property type="entry name" value="Znf_MIZ"/>
</dbReference>
<evidence type="ECO:0000256" key="2">
    <source>
        <dbReference type="ARBA" id="ARBA00005383"/>
    </source>
</evidence>
<evidence type="ECO:0000256" key="3">
    <source>
        <dbReference type="ARBA" id="ARBA00022679"/>
    </source>
</evidence>
<feature type="domain" description="PINIT" evidence="11">
    <location>
        <begin position="116"/>
        <end position="281"/>
    </location>
</feature>
<comment type="caution">
    <text evidence="12">The sequence shown here is derived from an EMBL/GenBank/DDBJ whole genome shotgun (WGS) entry which is preliminary data.</text>
</comment>
<protein>
    <submittedName>
        <fullName evidence="12">Uncharacterized protein</fullName>
    </submittedName>
</protein>
<dbReference type="Pfam" id="PF14324">
    <property type="entry name" value="PINIT"/>
    <property type="match status" value="1"/>
</dbReference>
<feature type="compositionally biased region" description="Polar residues" evidence="9">
    <location>
        <begin position="401"/>
        <end position="410"/>
    </location>
</feature>
<comment type="pathway">
    <text evidence="1">Protein modification; protein sumoylation.</text>
</comment>
<comment type="similarity">
    <text evidence="2">Belongs to the PIAS family.</text>
</comment>
<evidence type="ECO:0000256" key="4">
    <source>
        <dbReference type="ARBA" id="ARBA00022723"/>
    </source>
</evidence>
<gene>
    <name evidence="12" type="ORF">ACJMK2_044379</name>
</gene>